<name>A0A8S9IKU5_BRACR</name>
<reference evidence="1" key="1">
    <citation type="submission" date="2019-12" db="EMBL/GenBank/DDBJ databases">
        <title>Genome sequencing and annotation of Brassica cretica.</title>
        <authorList>
            <person name="Studholme D.J."/>
            <person name="Sarris P.F."/>
        </authorList>
    </citation>
    <scope>NUCLEOTIDE SEQUENCE</scope>
    <source>
        <strain evidence="1">PFS-102/07</strain>
        <tissue evidence="1">Leaf</tissue>
    </source>
</reference>
<dbReference type="EMBL" id="QGKY02001015">
    <property type="protein sequence ID" value="KAF2570065.1"/>
    <property type="molecule type" value="Genomic_DNA"/>
</dbReference>
<accession>A0A8S9IKU5</accession>
<comment type="caution">
    <text evidence="1">The sequence shown here is derived from an EMBL/GenBank/DDBJ whole genome shotgun (WGS) entry which is preliminary data.</text>
</comment>
<gene>
    <name evidence="1" type="ORF">F2Q70_00005984</name>
</gene>
<organism evidence="1">
    <name type="scientific">Brassica cretica</name>
    <name type="common">Mustard</name>
    <dbReference type="NCBI Taxonomy" id="69181"/>
    <lineage>
        <taxon>Eukaryota</taxon>
        <taxon>Viridiplantae</taxon>
        <taxon>Streptophyta</taxon>
        <taxon>Embryophyta</taxon>
        <taxon>Tracheophyta</taxon>
        <taxon>Spermatophyta</taxon>
        <taxon>Magnoliopsida</taxon>
        <taxon>eudicotyledons</taxon>
        <taxon>Gunneridae</taxon>
        <taxon>Pentapetalae</taxon>
        <taxon>rosids</taxon>
        <taxon>malvids</taxon>
        <taxon>Brassicales</taxon>
        <taxon>Brassicaceae</taxon>
        <taxon>Brassiceae</taxon>
        <taxon>Brassica</taxon>
    </lineage>
</organism>
<dbReference type="AlphaFoldDB" id="A0A8S9IKU5"/>
<protein>
    <submittedName>
        <fullName evidence="1">Uncharacterized protein</fullName>
    </submittedName>
</protein>
<sequence length="89" mass="9833">MPRAMARVAREVTGIPTTPNMWVTPRWDRDFATRVLPSIDGGVAAESSAIPFLFDCSTCFSQFLIVLSLSYKGFRFVTIVISLVVSVFA</sequence>
<proteinExistence type="predicted"/>
<evidence type="ECO:0000313" key="1">
    <source>
        <dbReference type="EMBL" id="KAF2570065.1"/>
    </source>
</evidence>